<dbReference type="InterPro" id="IPR050131">
    <property type="entry name" value="Peptidase_S8_subtilisin-like"/>
</dbReference>
<dbReference type="GO" id="GO:0004252">
    <property type="term" value="F:serine-type endopeptidase activity"/>
    <property type="evidence" value="ECO:0007669"/>
    <property type="project" value="UniProtKB-UniRule"/>
</dbReference>
<dbReference type="AlphaFoldDB" id="A0A9N8ZTC6"/>
<keyword evidence="7" id="KW-0732">Signal</keyword>
<dbReference type="InterPro" id="IPR023827">
    <property type="entry name" value="Peptidase_S8_Asp-AS"/>
</dbReference>
<dbReference type="Proteomes" id="UP000789375">
    <property type="component" value="Unassembled WGS sequence"/>
</dbReference>
<evidence type="ECO:0000313" key="10">
    <source>
        <dbReference type="Proteomes" id="UP000789375"/>
    </source>
</evidence>
<protein>
    <submittedName>
        <fullName evidence="9">900_t:CDS:1</fullName>
    </submittedName>
</protein>
<evidence type="ECO:0000256" key="4">
    <source>
        <dbReference type="ARBA" id="ARBA00022825"/>
    </source>
</evidence>
<dbReference type="PANTHER" id="PTHR43806:SF11">
    <property type="entry name" value="CEREVISIN-RELATED"/>
    <property type="match status" value="1"/>
</dbReference>
<evidence type="ECO:0000256" key="1">
    <source>
        <dbReference type="ARBA" id="ARBA00011073"/>
    </source>
</evidence>
<dbReference type="InterPro" id="IPR036852">
    <property type="entry name" value="Peptidase_S8/S53_dom_sf"/>
</dbReference>
<gene>
    <name evidence="9" type="ORF">FMOSSE_LOCUS4309</name>
</gene>
<dbReference type="InterPro" id="IPR000209">
    <property type="entry name" value="Peptidase_S8/S53_dom"/>
</dbReference>
<dbReference type="PANTHER" id="PTHR43806">
    <property type="entry name" value="PEPTIDASE S8"/>
    <property type="match status" value="1"/>
</dbReference>
<dbReference type="PROSITE" id="PS00136">
    <property type="entry name" value="SUBTILASE_ASP"/>
    <property type="match status" value="1"/>
</dbReference>
<feature type="domain" description="Peptidase S8/S53" evidence="8">
    <location>
        <begin position="163"/>
        <end position="395"/>
    </location>
</feature>
<dbReference type="InterPro" id="IPR023828">
    <property type="entry name" value="Peptidase_S8_Ser-AS"/>
</dbReference>
<feature type="signal peptide" evidence="7">
    <location>
        <begin position="1"/>
        <end position="19"/>
    </location>
</feature>
<evidence type="ECO:0000259" key="8">
    <source>
        <dbReference type="Pfam" id="PF00082"/>
    </source>
</evidence>
<keyword evidence="4 5" id="KW-0720">Serine protease</keyword>
<dbReference type="EMBL" id="CAJVPP010000717">
    <property type="protein sequence ID" value="CAG8506470.1"/>
    <property type="molecule type" value="Genomic_DNA"/>
</dbReference>
<name>A0A9N8ZTC6_FUNMO</name>
<keyword evidence="10" id="KW-1185">Reference proteome</keyword>
<reference evidence="9" key="1">
    <citation type="submission" date="2021-06" db="EMBL/GenBank/DDBJ databases">
        <authorList>
            <person name="Kallberg Y."/>
            <person name="Tangrot J."/>
            <person name="Rosling A."/>
        </authorList>
    </citation>
    <scope>NUCLEOTIDE SEQUENCE</scope>
    <source>
        <strain evidence="9">87-6 pot B 2015</strain>
    </source>
</reference>
<proteinExistence type="inferred from homology"/>
<evidence type="ECO:0000313" key="9">
    <source>
        <dbReference type="EMBL" id="CAG8506470.1"/>
    </source>
</evidence>
<dbReference type="InterPro" id="IPR015500">
    <property type="entry name" value="Peptidase_S8_subtilisin-rel"/>
</dbReference>
<dbReference type="Gene3D" id="3.40.50.200">
    <property type="entry name" value="Peptidase S8/S53 domain"/>
    <property type="match status" value="1"/>
</dbReference>
<dbReference type="SUPFAM" id="SSF52743">
    <property type="entry name" value="Subtilisin-like"/>
    <property type="match status" value="1"/>
</dbReference>
<dbReference type="GO" id="GO:0006508">
    <property type="term" value="P:proteolysis"/>
    <property type="evidence" value="ECO:0007669"/>
    <property type="project" value="UniProtKB-KW"/>
</dbReference>
<organism evidence="9 10">
    <name type="scientific">Funneliformis mosseae</name>
    <name type="common">Endomycorrhizal fungus</name>
    <name type="synonym">Glomus mosseae</name>
    <dbReference type="NCBI Taxonomy" id="27381"/>
    <lineage>
        <taxon>Eukaryota</taxon>
        <taxon>Fungi</taxon>
        <taxon>Fungi incertae sedis</taxon>
        <taxon>Mucoromycota</taxon>
        <taxon>Glomeromycotina</taxon>
        <taxon>Glomeromycetes</taxon>
        <taxon>Glomerales</taxon>
        <taxon>Glomeraceae</taxon>
        <taxon>Funneliformis</taxon>
    </lineage>
</organism>
<evidence type="ECO:0000256" key="3">
    <source>
        <dbReference type="ARBA" id="ARBA00022801"/>
    </source>
</evidence>
<feature type="active site" description="Charge relay system" evidence="5">
    <location>
        <position position="170"/>
    </location>
</feature>
<dbReference type="PROSITE" id="PS51892">
    <property type="entry name" value="SUBTILASE"/>
    <property type="match status" value="1"/>
</dbReference>
<evidence type="ECO:0000256" key="6">
    <source>
        <dbReference type="RuleBase" id="RU003355"/>
    </source>
</evidence>
<dbReference type="GO" id="GO:0005615">
    <property type="term" value="C:extracellular space"/>
    <property type="evidence" value="ECO:0007669"/>
    <property type="project" value="TreeGrafter"/>
</dbReference>
<keyword evidence="3 5" id="KW-0378">Hydrolase</keyword>
<feature type="active site" description="Charge relay system" evidence="5">
    <location>
        <position position="202"/>
    </location>
</feature>
<feature type="chain" id="PRO_5040337580" evidence="7">
    <location>
        <begin position="20"/>
        <end position="422"/>
    </location>
</feature>
<feature type="active site" description="Charge relay system" evidence="5">
    <location>
        <position position="363"/>
    </location>
</feature>
<accession>A0A9N8ZTC6</accession>
<sequence>MKLISLIALTTLLVTLAESAPAKTCSFTVKDLKDGNEPLDTYIVVLQTPSDSNEAANVVKSHFEILEGCAGKSITNIFGLSVLDGLTLDNLRNNPKNILNFSVKGSSVYLGQFTKSFVKDHLSNMSEILSIRKDISLKNLDRVDEREFPLDGKYQSPDGNCQGANVYVLDTGINIRHVDFGGRAKFAAAFCTGCGKVDDNGHGTMVAGIVSTKTTLEFGVAKLVNLFAVKVLNAQGSGFLSQLIMGINYVVNEHEKSQNKKTIINMSLGFGQRVEEADRAVKNAHDKGVTVVVAAGNENQNTCNVSPAAAEGAIAVGATELSNDKKANFSNFGNCTDIFAPGRDIKSASFKSPFGSQTASGTSFSAPHVAGAVACIIAKEDLKPDEAAKKLDDNSTKGVVLGLDKDTPNKFLFVKGSGPEKQ</sequence>
<dbReference type="PROSITE" id="PS00138">
    <property type="entry name" value="SUBTILASE_SER"/>
    <property type="match status" value="1"/>
</dbReference>
<comment type="similarity">
    <text evidence="1 5 6">Belongs to the peptidase S8 family.</text>
</comment>
<evidence type="ECO:0000256" key="7">
    <source>
        <dbReference type="SAM" id="SignalP"/>
    </source>
</evidence>
<dbReference type="Pfam" id="PF00082">
    <property type="entry name" value="Peptidase_S8"/>
    <property type="match status" value="1"/>
</dbReference>
<dbReference type="InterPro" id="IPR034193">
    <property type="entry name" value="PCSK9_ProteinaseK-like"/>
</dbReference>
<dbReference type="FunFam" id="3.40.50.200:FF:000014">
    <property type="entry name" value="Proteinase K"/>
    <property type="match status" value="1"/>
</dbReference>
<keyword evidence="2 5" id="KW-0645">Protease</keyword>
<dbReference type="PRINTS" id="PR00723">
    <property type="entry name" value="SUBTILISIN"/>
</dbReference>
<evidence type="ECO:0000256" key="2">
    <source>
        <dbReference type="ARBA" id="ARBA00022670"/>
    </source>
</evidence>
<comment type="caution">
    <text evidence="9">The sequence shown here is derived from an EMBL/GenBank/DDBJ whole genome shotgun (WGS) entry which is preliminary data.</text>
</comment>
<dbReference type="CDD" id="cd04077">
    <property type="entry name" value="Peptidases_S8_PCSK9_ProteinaseK_like"/>
    <property type="match status" value="1"/>
</dbReference>
<evidence type="ECO:0000256" key="5">
    <source>
        <dbReference type="PROSITE-ProRule" id="PRU01240"/>
    </source>
</evidence>